<keyword evidence="2" id="KW-1185">Reference proteome</keyword>
<name>A0A5B2VRD6_9HYPH</name>
<dbReference type="RefSeq" id="WP_149815941.1">
    <property type="nucleotide sequence ID" value="NZ_VUOA01000009.1"/>
</dbReference>
<proteinExistence type="predicted"/>
<protein>
    <submittedName>
        <fullName evidence="1">Uncharacterized protein</fullName>
    </submittedName>
</protein>
<comment type="caution">
    <text evidence="1">The sequence shown here is derived from an EMBL/GenBank/DDBJ whole genome shotgun (WGS) entry which is preliminary data.</text>
</comment>
<reference evidence="1 2" key="1">
    <citation type="submission" date="2019-09" db="EMBL/GenBank/DDBJ databases">
        <title>Salinarimonas rosea gen. nov., sp. nov., a new member of the a-2 subgroup of the Proteobacteria.</title>
        <authorList>
            <person name="Liu J."/>
        </authorList>
    </citation>
    <scope>NUCLEOTIDE SEQUENCE [LARGE SCALE GENOMIC DNA]</scope>
    <source>
        <strain evidence="1 2">BN140002</strain>
    </source>
</reference>
<gene>
    <name evidence="1" type="ORF">F0L46_05010</name>
</gene>
<evidence type="ECO:0000313" key="2">
    <source>
        <dbReference type="Proteomes" id="UP000323142"/>
    </source>
</evidence>
<organism evidence="1 2">
    <name type="scientific">Salinarimonas soli</name>
    <dbReference type="NCBI Taxonomy" id="1638099"/>
    <lineage>
        <taxon>Bacteria</taxon>
        <taxon>Pseudomonadati</taxon>
        <taxon>Pseudomonadota</taxon>
        <taxon>Alphaproteobacteria</taxon>
        <taxon>Hyphomicrobiales</taxon>
        <taxon>Salinarimonadaceae</taxon>
        <taxon>Salinarimonas</taxon>
    </lineage>
</organism>
<dbReference type="Proteomes" id="UP000323142">
    <property type="component" value="Unassembled WGS sequence"/>
</dbReference>
<dbReference type="AlphaFoldDB" id="A0A5B2VRD6"/>
<accession>A0A5B2VRD6</accession>
<dbReference type="EMBL" id="VUOA01000009">
    <property type="protein sequence ID" value="KAA2241160.1"/>
    <property type="molecule type" value="Genomic_DNA"/>
</dbReference>
<evidence type="ECO:0000313" key="1">
    <source>
        <dbReference type="EMBL" id="KAA2241160.1"/>
    </source>
</evidence>
<sequence>MPREAEGKSRFMLAISITVGAPRKIATPMNDNLAGAKSLTPVGSYVVRQLARRSGLTPAHAMLIAELAGLTRDTHHG</sequence>
<reference evidence="1 2" key="2">
    <citation type="submission" date="2019-09" db="EMBL/GenBank/DDBJ databases">
        <authorList>
            <person name="Jin C."/>
        </authorList>
    </citation>
    <scope>NUCLEOTIDE SEQUENCE [LARGE SCALE GENOMIC DNA]</scope>
    <source>
        <strain evidence="1 2">BN140002</strain>
    </source>
</reference>